<dbReference type="AlphaFoldDB" id="A0A7H1DWF8"/>
<dbReference type="EMBL" id="CP060203">
    <property type="protein sequence ID" value="QNS41316.1"/>
    <property type="molecule type" value="Genomic_DNA"/>
</dbReference>
<dbReference type="Gene3D" id="3.40.50.2000">
    <property type="entry name" value="Glycogen Phosphorylase B"/>
    <property type="match status" value="2"/>
</dbReference>
<keyword evidence="2" id="KW-1185">Reference proteome</keyword>
<gene>
    <name evidence="1" type="ORF">H0S70_13495</name>
</gene>
<dbReference type="KEGG" id="cmaq:H0S70_13495"/>
<organism evidence="1 2">
    <name type="scientific">Chryseobacterium manosquense</name>
    <dbReference type="NCBI Taxonomy" id="2754694"/>
    <lineage>
        <taxon>Bacteria</taxon>
        <taxon>Pseudomonadati</taxon>
        <taxon>Bacteroidota</taxon>
        <taxon>Flavobacteriia</taxon>
        <taxon>Flavobacteriales</taxon>
        <taxon>Weeksellaceae</taxon>
        <taxon>Chryseobacterium group</taxon>
        <taxon>Chryseobacterium</taxon>
    </lineage>
</organism>
<dbReference type="GO" id="GO:0016740">
    <property type="term" value="F:transferase activity"/>
    <property type="evidence" value="ECO:0007669"/>
    <property type="project" value="UniProtKB-KW"/>
</dbReference>
<dbReference type="SUPFAM" id="SSF53756">
    <property type="entry name" value="UDP-Glycosyltransferase/glycogen phosphorylase"/>
    <property type="match status" value="1"/>
</dbReference>
<name>A0A7H1DWF8_9FLAO</name>
<accession>A0A7H1DWF8</accession>
<dbReference type="RefSeq" id="WP_188321163.1">
    <property type="nucleotide sequence ID" value="NZ_CP060203.1"/>
</dbReference>
<evidence type="ECO:0000313" key="2">
    <source>
        <dbReference type="Proteomes" id="UP000516438"/>
    </source>
</evidence>
<dbReference type="Proteomes" id="UP000516438">
    <property type="component" value="Chromosome"/>
</dbReference>
<proteinExistence type="predicted"/>
<evidence type="ECO:0000313" key="1">
    <source>
        <dbReference type="EMBL" id="QNS41316.1"/>
    </source>
</evidence>
<keyword evidence="1" id="KW-0808">Transferase</keyword>
<protein>
    <submittedName>
        <fullName evidence="1">Glycosyltransferase</fullName>
    </submittedName>
</protein>
<reference evidence="1 2" key="1">
    <citation type="submission" date="2020-07" db="EMBL/GenBank/DDBJ databases">
        <title>Complete genome and description of Chryseobacterium manosquense strain Marseille-Q2069 sp. nov.</title>
        <authorList>
            <person name="Boxberger M."/>
        </authorList>
    </citation>
    <scope>NUCLEOTIDE SEQUENCE [LARGE SCALE GENOMIC DNA]</scope>
    <source>
        <strain evidence="1 2">Marseille-Q2069</strain>
    </source>
</reference>
<sequence length="401" mass="46499">MIYIIDRFVNNQLHVLANANTIKLLEIIFPEEQKKFIAEKNHSNYVSEILETVNGSVSYEPYENNEYGNGTIASSKRVFNRLKNDFVFFKILFENIAKNNYRDWVFITHIYPASLPVLKILKLLYPKIKVIITIHGEVEYIYYPKSKFNKLIGSLYSLSFKIKNKNLKYLFLTKVSKEILVSDKILNENEILAIELPTFSDYQLNENMKELVNPLKIGHIGSSGKRKNINIFYQLARNLHQDIENGKLNLYIVGSLENDIKEDINPLIIDFVESKTGTSLPRELYNEKSQDLDFSIVFYGPNDFILRSGAAFFDTIAFEKPIIALENRFFKSVSEVSGPIGYLCTNIEEMENLIHDIASSPQKYSDNYLLFKKNMKLYKESLKSEKIAEDLKFQIGSFFNL</sequence>